<feature type="region of interest" description="Disordered" evidence="1">
    <location>
        <begin position="187"/>
        <end position="214"/>
    </location>
</feature>
<dbReference type="EMBL" id="MN739303">
    <property type="protein sequence ID" value="QHS97736.1"/>
    <property type="molecule type" value="Genomic_DNA"/>
</dbReference>
<sequence>MRAVIAHLIGEDPAVPYDAEKYTLQRAIDGSLHVDAQNQRNNFKLESQDHAPRVYGSPMQESGTGEARHPPPNSQEPASLGCWIVPPENYEISGARRQLATDAVHPRVPQQVAAGLPCTAPSNTSASYEADMFLTPFDRSQDMIATGSLINTYTGEVAACFEDAPPPPDRIAGDTVRERKGSQLRLLAAEGNVPSSSRRKKEQEDPLQPGDAGAIVPAASHRIGADVQMERAERSERDLYFNRNELAPTELMQTRNPFGFDGYSNRLRIQPFMPTTQELDNKSWIPNATARPSSTAQPRAAQRLSQDALGGREGPAGCTTHTEPGSLMANVRVEDTNRNLEGQSAKFNLCASQLYGASAQSTQLVSLSQPDSRPHDRGRTAVNTDVGSAVMCASPDSVLSTLKGHTWNERISTRADVSKQVQGAVLAVGESSQNNSDSVPGNSDGRAAAHELPSFVTGSLVVNEGGRGTTASREAPTLAVAPGFRVASETRETYGGRLEQQASTSLPQIPVSRADTRTSALDSAALSRGLAVPHHRTDAPLNASFSCVSAHRPSDTKETPVPTVPRNARPWCTSEPLVNASRRHINKPEWLNTDRATASNVSMVSTAPALPAFGHTAHPGSKHAFWPTSRDNAPHFPELASVQTAEQAIPHNRGSQVSRTREGALQLDSSATAQTAERDIPHNRGSQVSRTREGALQLDSSATAQTAERDIPHNRGSQVSRTREGALQLDSSATAQTAERNIPHNRGSQVSRTREGALQLDSSATAQTAERDIPHNRGSQVSRTREGALQLDSSATAQTAERAIPRNRGSQVSRAREGALQLDSSATAQTAEQAKLLFRSAEVQEGVSSARCNIPHVGSAPHVSAKENREEIINQQGLMGASSDQTSNAAYAPISTREQKTQPENTRAYGSNYFCDTTATGDRVPGATYVSGRMANTGTEHLYHAQITNERTASAALAASVDLAQQSVEEHPAIGGGSDSVTFMDVSARCPKRAPERTQNERSGSNCSNYFDAHASYTGSQNMRTHRKQPSEPQSIQGGAADVARRIDSGTLFVSDLRGLQEILPPVVALVGGDVIMDPMRRFDAGLRTLREEMEVTPQIIYADQRLNERASIGHLHSPHRRELRIVRSPKSAVRVRSGLAQTLSGTLSSRCEEIVE</sequence>
<feature type="compositionally biased region" description="Polar residues" evidence="1">
    <location>
        <begin position="285"/>
        <end position="297"/>
    </location>
</feature>
<feature type="region of interest" description="Disordered" evidence="1">
    <location>
        <begin position="285"/>
        <end position="324"/>
    </location>
</feature>
<evidence type="ECO:0000313" key="2">
    <source>
        <dbReference type="EMBL" id="QHS97736.1"/>
    </source>
</evidence>
<reference evidence="2" key="1">
    <citation type="journal article" date="2020" name="Nature">
        <title>Giant virus diversity and host interactions through global metagenomics.</title>
        <authorList>
            <person name="Schulz F."/>
            <person name="Roux S."/>
            <person name="Paez-Espino D."/>
            <person name="Jungbluth S."/>
            <person name="Walsh D.A."/>
            <person name="Denef V.J."/>
            <person name="McMahon K.D."/>
            <person name="Konstantinidis K.T."/>
            <person name="Eloe-Fadrosh E.A."/>
            <person name="Kyrpides N.C."/>
            <person name="Woyke T."/>
        </authorList>
    </citation>
    <scope>NUCLEOTIDE SEQUENCE</scope>
    <source>
        <strain evidence="2">GVMAG-M-3300020182-33</strain>
    </source>
</reference>
<accession>A0A6C0BZY6</accession>
<feature type="region of interest" description="Disordered" evidence="1">
    <location>
        <begin position="648"/>
        <end position="827"/>
    </location>
</feature>
<feature type="compositionally biased region" description="Polar residues" evidence="1">
    <location>
        <begin position="729"/>
        <end position="739"/>
    </location>
</feature>
<name>A0A6C0BZY6_9ZZZZ</name>
<protein>
    <submittedName>
        <fullName evidence="2">Uncharacterized protein</fullName>
    </submittedName>
</protein>
<feature type="region of interest" description="Disordered" evidence="1">
    <location>
        <begin position="44"/>
        <end position="78"/>
    </location>
</feature>
<evidence type="ECO:0000256" key="1">
    <source>
        <dbReference type="SAM" id="MobiDB-lite"/>
    </source>
</evidence>
<organism evidence="2">
    <name type="scientific">viral metagenome</name>
    <dbReference type="NCBI Taxonomy" id="1070528"/>
    <lineage>
        <taxon>unclassified sequences</taxon>
        <taxon>metagenomes</taxon>
        <taxon>organismal metagenomes</taxon>
    </lineage>
</organism>
<proteinExistence type="predicted"/>
<dbReference type="AlphaFoldDB" id="A0A6C0BZY6"/>